<organism evidence="1 2">
    <name type="scientific">Brevibacillus fluminis</name>
    <dbReference type="NCBI Taxonomy" id="511487"/>
    <lineage>
        <taxon>Bacteria</taxon>
        <taxon>Bacillati</taxon>
        <taxon>Bacillota</taxon>
        <taxon>Bacilli</taxon>
        <taxon>Bacillales</taxon>
        <taxon>Paenibacillaceae</taxon>
        <taxon>Brevibacillus</taxon>
    </lineage>
</organism>
<dbReference type="AlphaFoldDB" id="A0A3M8D2X0"/>
<accession>A0A3M8D2X0</accession>
<dbReference type="EMBL" id="RHHQ01000020">
    <property type="protein sequence ID" value="RNB82430.1"/>
    <property type="molecule type" value="Genomic_DNA"/>
</dbReference>
<proteinExistence type="predicted"/>
<sequence>MRRKEITPEEAKKKYIREFLQTILNMNDQDDPASIKSLIAMLNGLLRVNTFIPPTIEIMSFIKHQKPTLYHATRKSITSTSNLAILFHLDADPKIVAQRLEEYISD</sequence>
<evidence type="ECO:0000313" key="1">
    <source>
        <dbReference type="EMBL" id="RNB82430.1"/>
    </source>
</evidence>
<gene>
    <name evidence="1" type="ORF">EDM56_23965</name>
</gene>
<dbReference type="Proteomes" id="UP000271031">
    <property type="component" value="Unassembled WGS sequence"/>
</dbReference>
<name>A0A3M8D2X0_9BACL</name>
<comment type="caution">
    <text evidence="1">The sequence shown here is derived from an EMBL/GenBank/DDBJ whole genome shotgun (WGS) entry which is preliminary data.</text>
</comment>
<protein>
    <submittedName>
        <fullName evidence="1">Uncharacterized protein</fullName>
    </submittedName>
</protein>
<dbReference type="OrthoDB" id="2468013at2"/>
<reference evidence="1 2" key="1">
    <citation type="submission" date="2018-10" db="EMBL/GenBank/DDBJ databases">
        <title>Phylogenomics of Brevibacillus.</title>
        <authorList>
            <person name="Dunlap C."/>
        </authorList>
    </citation>
    <scope>NUCLEOTIDE SEQUENCE [LARGE SCALE GENOMIC DNA]</scope>
    <source>
        <strain evidence="1 2">JCM 15716</strain>
    </source>
</reference>
<evidence type="ECO:0000313" key="2">
    <source>
        <dbReference type="Proteomes" id="UP000271031"/>
    </source>
</evidence>
<dbReference type="RefSeq" id="WP_122920508.1">
    <property type="nucleotide sequence ID" value="NZ_RHHQ01000020.1"/>
</dbReference>
<keyword evidence="2" id="KW-1185">Reference proteome</keyword>